<sequence>MGGQLTKEQALLPFGYVSTENDHKHPRTLLFPSITRGLHTIHGAHSSPEPTTTTPLDSADYPRSVNTNIHDSSSLHTVATEISPEHRRESVHTHDHDEGECQACWDGVPEIVDDFEGDKTGLLGIPFKELPSLTEIGLCRTGLAKLSPNICFLFTTTTLQICCNQLTYIPAEIGYMKSLTSLDVSNNQLQYIPDTVGFLQRLVELKLSNNKLVSIPSSIGSLKKLNTLLLDSNRITELPAELGELKTLVTLDISENPITVIPAEIGRLEYLRKLKIDWCPLQSEFVHELVHSPPSLKELAARTIVRLQIPIPEDCTEDMKDYLSSAKKCSFCSGPYFESYVKRGKIIEKHSQHIPWEYRLCCPHWNTEQERVSLLFCPLPSTAPAREPYRRLRSPSVDNYADVGNSSIVSDNASVMSSQSKIPRGVSTRSVNINSLTRTPVLPNLPRMPRSSSPQLSIREDDKKKSTSKKSGLWRKKKNSAAEAILGKSTMPRAGNGSKLLLRWRSGNGEKF</sequence>
<dbReference type="Pfam" id="PF23598">
    <property type="entry name" value="LRR_14"/>
    <property type="match status" value="1"/>
</dbReference>
<dbReference type="Pfam" id="PF00560">
    <property type="entry name" value="LRR_1"/>
    <property type="match status" value="1"/>
</dbReference>
<dbReference type="AlphaFoldDB" id="A0A9N9BF73"/>
<feature type="compositionally biased region" description="Basic residues" evidence="3">
    <location>
        <begin position="466"/>
        <end position="479"/>
    </location>
</feature>
<evidence type="ECO:0000313" key="6">
    <source>
        <dbReference type="Proteomes" id="UP000789739"/>
    </source>
</evidence>
<dbReference type="InterPro" id="IPR001611">
    <property type="entry name" value="Leu-rich_rpt"/>
</dbReference>
<dbReference type="Gene3D" id="3.80.10.10">
    <property type="entry name" value="Ribonuclease Inhibitor"/>
    <property type="match status" value="1"/>
</dbReference>
<dbReference type="Proteomes" id="UP000789739">
    <property type="component" value="Unassembled WGS sequence"/>
</dbReference>
<comment type="caution">
    <text evidence="5">The sequence shown here is derived from an EMBL/GenBank/DDBJ whole genome shotgun (WGS) entry which is preliminary data.</text>
</comment>
<name>A0A9N9BF73_9GLOM</name>
<keyword evidence="6" id="KW-1185">Reference proteome</keyword>
<feature type="region of interest" description="Disordered" evidence="3">
    <location>
        <begin position="412"/>
        <end position="512"/>
    </location>
</feature>
<dbReference type="GO" id="GO:0005737">
    <property type="term" value="C:cytoplasm"/>
    <property type="evidence" value="ECO:0007669"/>
    <property type="project" value="TreeGrafter"/>
</dbReference>
<evidence type="ECO:0000256" key="3">
    <source>
        <dbReference type="SAM" id="MobiDB-lite"/>
    </source>
</evidence>
<evidence type="ECO:0000313" key="5">
    <source>
        <dbReference type="EMBL" id="CAG8561709.1"/>
    </source>
</evidence>
<proteinExistence type="predicted"/>
<feature type="domain" description="Disease resistance R13L4/SHOC-2-like LRR" evidence="4">
    <location>
        <begin position="205"/>
        <end position="291"/>
    </location>
</feature>
<feature type="compositionally biased region" description="Polar residues" evidence="3">
    <location>
        <begin position="412"/>
        <end position="438"/>
    </location>
</feature>
<keyword evidence="1" id="KW-0433">Leucine-rich repeat</keyword>
<dbReference type="InterPro" id="IPR055414">
    <property type="entry name" value="LRR_R13L4/SHOC2-like"/>
</dbReference>
<dbReference type="PROSITE" id="PS51450">
    <property type="entry name" value="LRR"/>
    <property type="match status" value="3"/>
</dbReference>
<dbReference type="SUPFAM" id="SSF52058">
    <property type="entry name" value="L domain-like"/>
    <property type="match status" value="1"/>
</dbReference>
<dbReference type="InterPro" id="IPR003591">
    <property type="entry name" value="Leu-rich_rpt_typical-subtyp"/>
</dbReference>
<feature type="region of interest" description="Disordered" evidence="3">
    <location>
        <begin position="40"/>
        <end position="62"/>
    </location>
</feature>
<protein>
    <submittedName>
        <fullName evidence="5">7375_t:CDS:1</fullName>
    </submittedName>
</protein>
<dbReference type="PANTHER" id="PTHR48051">
    <property type="match status" value="1"/>
</dbReference>
<gene>
    <name evidence="5" type="ORF">PBRASI_LOCUS5626</name>
</gene>
<dbReference type="InterPro" id="IPR050216">
    <property type="entry name" value="LRR_domain-containing"/>
</dbReference>
<evidence type="ECO:0000259" key="4">
    <source>
        <dbReference type="Pfam" id="PF23598"/>
    </source>
</evidence>
<keyword evidence="2" id="KW-0677">Repeat</keyword>
<evidence type="ECO:0000256" key="2">
    <source>
        <dbReference type="ARBA" id="ARBA00022737"/>
    </source>
</evidence>
<reference evidence="5" key="1">
    <citation type="submission" date="2021-06" db="EMBL/GenBank/DDBJ databases">
        <authorList>
            <person name="Kallberg Y."/>
            <person name="Tangrot J."/>
            <person name="Rosling A."/>
        </authorList>
    </citation>
    <scope>NUCLEOTIDE SEQUENCE</scope>
    <source>
        <strain evidence="5">BR232B</strain>
    </source>
</reference>
<dbReference type="OrthoDB" id="660555at2759"/>
<dbReference type="InterPro" id="IPR032675">
    <property type="entry name" value="LRR_dom_sf"/>
</dbReference>
<dbReference type="PANTHER" id="PTHR48051:SF1">
    <property type="entry name" value="RAS SUPPRESSOR PROTEIN 1"/>
    <property type="match status" value="1"/>
</dbReference>
<accession>A0A9N9BF73</accession>
<evidence type="ECO:0000256" key="1">
    <source>
        <dbReference type="ARBA" id="ARBA00022614"/>
    </source>
</evidence>
<dbReference type="SMART" id="SM00369">
    <property type="entry name" value="LRR_TYP"/>
    <property type="match status" value="5"/>
</dbReference>
<dbReference type="SMART" id="SM00364">
    <property type="entry name" value="LRR_BAC"/>
    <property type="match status" value="4"/>
</dbReference>
<organism evidence="5 6">
    <name type="scientific">Paraglomus brasilianum</name>
    <dbReference type="NCBI Taxonomy" id="144538"/>
    <lineage>
        <taxon>Eukaryota</taxon>
        <taxon>Fungi</taxon>
        <taxon>Fungi incertae sedis</taxon>
        <taxon>Mucoromycota</taxon>
        <taxon>Glomeromycotina</taxon>
        <taxon>Glomeromycetes</taxon>
        <taxon>Paraglomerales</taxon>
        <taxon>Paraglomeraceae</taxon>
        <taxon>Paraglomus</taxon>
    </lineage>
</organism>
<dbReference type="EMBL" id="CAJVPI010000674">
    <property type="protein sequence ID" value="CAG8561709.1"/>
    <property type="molecule type" value="Genomic_DNA"/>
</dbReference>